<dbReference type="Pfam" id="PF13575">
    <property type="entry name" value="DUF4135"/>
    <property type="match status" value="1"/>
</dbReference>
<organism evidence="2 3">
    <name type="scientific">Enterococcus durans</name>
    <dbReference type="NCBI Taxonomy" id="53345"/>
    <lineage>
        <taxon>Bacteria</taxon>
        <taxon>Bacillati</taxon>
        <taxon>Bacillota</taxon>
        <taxon>Bacilli</taxon>
        <taxon>Lactobacillales</taxon>
        <taxon>Enterococcaceae</taxon>
        <taxon>Enterococcus</taxon>
    </lineage>
</organism>
<dbReference type="Gene3D" id="1.50.10.10">
    <property type="match status" value="1"/>
</dbReference>
<dbReference type="Proteomes" id="UP000326078">
    <property type="component" value="Unassembled WGS sequence"/>
</dbReference>
<dbReference type="GO" id="GO:0005975">
    <property type="term" value="P:carbohydrate metabolic process"/>
    <property type="evidence" value="ECO:0007669"/>
    <property type="project" value="InterPro"/>
</dbReference>
<comment type="caution">
    <text evidence="2">The sequence shown here is derived from an EMBL/GenBank/DDBJ whole genome shotgun (WGS) entry which is preliminary data.</text>
</comment>
<dbReference type="PIRSF" id="PIRSF037228">
    <property type="entry name" value="Lant_mod_RumM"/>
    <property type="match status" value="1"/>
</dbReference>
<dbReference type="GO" id="GO:0031179">
    <property type="term" value="P:peptide modification"/>
    <property type="evidence" value="ECO:0007669"/>
    <property type="project" value="InterPro"/>
</dbReference>
<gene>
    <name evidence="2" type="primary">lanM</name>
    <name evidence="2" type="ORF">F6X95_04925</name>
</gene>
<dbReference type="NCBIfam" id="TIGR03897">
    <property type="entry name" value="lanti_2_LanM"/>
    <property type="match status" value="1"/>
</dbReference>
<dbReference type="InterPro" id="IPR025410">
    <property type="entry name" value="Lant_dehyd"/>
</dbReference>
<dbReference type="InterPro" id="IPR007822">
    <property type="entry name" value="LANC-like"/>
</dbReference>
<name>A0A5N0YTC4_9ENTE</name>
<protein>
    <submittedName>
        <fullName evidence="2">Type 2 lantipeptide synthetase LanM</fullName>
    </submittedName>
</protein>
<dbReference type="EMBL" id="VYUT01000006">
    <property type="protein sequence ID" value="KAA9206280.1"/>
    <property type="molecule type" value="Genomic_DNA"/>
</dbReference>
<reference evidence="2 3" key="1">
    <citation type="submission" date="2019-09" db="EMBL/GenBank/DDBJ databases">
        <title>Vancomyinc resistant enterococci isolated from farm animals in Switzerland.</title>
        <authorList>
            <person name="Stevens M.J.A."/>
            <person name="Stephan R."/>
            <person name="Morach M."/>
            <person name="Nuesch-Inderbinen M."/>
        </authorList>
    </citation>
    <scope>NUCLEOTIDE SEQUENCE [LARGE SCALE GENOMIC DNA]</scope>
    <source>
        <strain evidence="2 3">GH27</strain>
    </source>
</reference>
<evidence type="ECO:0000313" key="3">
    <source>
        <dbReference type="Proteomes" id="UP000326078"/>
    </source>
</evidence>
<dbReference type="AlphaFoldDB" id="A0A5N0YTC4"/>
<evidence type="ECO:0000259" key="1">
    <source>
        <dbReference type="Pfam" id="PF13575"/>
    </source>
</evidence>
<dbReference type="Pfam" id="PF05147">
    <property type="entry name" value="LANC_like"/>
    <property type="match status" value="1"/>
</dbReference>
<dbReference type="InterPro" id="IPR017146">
    <property type="entry name" value="Lanti_2_LanM"/>
</dbReference>
<dbReference type="InterPro" id="IPR012341">
    <property type="entry name" value="6hp_glycosidase-like_sf"/>
</dbReference>
<sequence>MVPFWNKVHITNLWIKKANIMTCIQEKEKKEYLNQIDVCEKFVKVLLLKKYCFDDNKLPFDHNVNRIVYEQYIQSLLPRFFRIFQVEYNSYLEVNSSGNYEEFVNSIIKDNYLDVFCDEMKYLDKLIKQRTKYFISFMKEIEENSTSFLCEKKIKIKNIILFNGDSHNFGKFVVELICTDSNSYIYKPRSGDIDLKFQKFIRQFIPNYYYYVYSGENYSIHEKILAKQSVKSIKQVEDFYYNIGVFAGLFYCLSTTDMHFENVIVNEEVPFLIDIESLANGLLSTENAISSIPYSSLNSMLFPFHCTEKFLNLSITNGKGGEVNDFYFEGKKLEITSDGTIDFVSQKISFSDQKNRIFLNNMLVEPYDYYQYIEEDYKHFISYVDNNKGSFVSTITSILGEEKVRVIVKPTYIYGKFLSILDYPYYLMDQNHYELILEKNLSKKNQEIKIVEKEELLEGDIPFFFTTLKSTNIFSNKGKVVKDYFKLSIYSNLLNRIETTLNKKDIYKELENIRTALLISAIKDRHEFYEPPYFTSIVETTNLKEWYKNFMNSFTYGEDSSVTRYLPVSNGKDNFLHIPLTASLYNYAPNLLYYVYSDENYDSEAIKNILKTMIKFKTHEFNDSGGIHGLAGFLYLLMQLHEITKDSWYYDEIIKQIEDISVSKYDDLNNFDFLSGKSGLILAFSNVLLKYRGTTEKVKNLTALTQSIVQDTIDYVENNNYFSLGAGLGHGLSGIILALSRFSKVENVDRKLISQLVDYEDSYFSKEYGNYLDTRNNSYDSYFFCYGLPGIILSRIEAESIGAVERNYVQNLVNILINKVLDEGLAVDNTLCHGWFGIQDILLIASENGYLTKARYQEIKKGYKVIFQENEHNYFNGCSHIFLGNGGRQYLKLREEISIPSLLNLSYL</sequence>
<dbReference type="SMART" id="SM01260">
    <property type="entry name" value="LANC_like"/>
    <property type="match status" value="1"/>
</dbReference>
<dbReference type="PRINTS" id="PR01950">
    <property type="entry name" value="LANCSUPER"/>
</dbReference>
<dbReference type="SUPFAM" id="SSF158745">
    <property type="entry name" value="LanC-like"/>
    <property type="match status" value="1"/>
</dbReference>
<feature type="domain" description="Lantibiotic biosynthesis protein dehydration" evidence="1">
    <location>
        <begin position="128"/>
        <end position="466"/>
    </location>
</feature>
<evidence type="ECO:0000313" key="2">
    <source>
        <dbReference type="EMBL" id="KAA9206280.1"/>
    </source>
</evidence>
<proteinExistence type="predicted"/>
<accession>A0A5N0YTC4</accession>